<dbReference type="AlphaFoldDB" id="A0AAJ7FDG4"/>
<evidence type="ECO:0000313" key="2">
    <source>
        <dbReference type="RefSeq" id="XP_015586355.1"/>
    </source>
</evidence>
<accession>A0AAJ7FDG4</accession>
<dbReference type="KEGG" id="ccin:107263545"/>
<reference evidence="2" key="1">
    <citation type="submission" date="2025-08" db="UniProtKB">
        <authorList>
            <consortium name="RefSeq"/>
        </authorList>
    </citation>
    <scope>IDENTIFICATION</scope>
</reference>
<dbReference type="InterPro" id="IPR059162">
    <property type="entry name" value="RIIAD1"/>
</dbReference>
<proteinExistence type="predicted"/>
<keyword evidence="1" id="KW-1185">Reference proteome</keyword>
<sequence length="138" mass="15776">MADDSLEILEEHPFHPTDPPYGMEHYDLGTLTKDQQRTLNLKKMKQRKDNEQYFKAHPEIKGLISILLSHILQTKPIVDLHEAAGEFFSRPRHKIVAELLDYLSESGCTGSIIDNLRKDLSNSEWEDSTDTENGVPCV</sequence>
<protein>
    <submittedName>
        <fullName evidence="2">Uncharacterized protein LOC107263545</fullName>
    </submittedName>
</protein>
<evidence type="ECO:0000313" key="1">
    <source>
        <dbReference type="Proteomes" id="UP000694920"/>
    </source>
</evidence>
<dbReference type="CDD" id="cd22971">
    <property type="entry name" value="DD_RIIAD1"/>
    <property type="match status" value="1"/>
</dbReference>
<dbReference type="RefSeq" id="XP_015586355.1">
    <property type="nucleotide sequence ID" value="XM_015730869.2"/>
</dbReference>
<gene>
    <name evidence="2" type="primary">LOC107263545</name>
</gene>
<organism evidence="1 2">
    <name type="scientific">Cephus cinctus</name>
    <name type="common">Wheat stem sawfly</name>
    <dbReference type="NCBI Taxonomy" id="211228"/>
    <lineage>
        <taxon>Eukaryota</taxon>
        <taxon>Metazoa</taxon>
        <taxon>Ecdysozoa</taxon>
        <taxon>Arthropoda</taxon>
        <taxon>Hexapoda</taxon>
        <taxon>Insecta</taxon>
        <taxon>Pterygota</taxon>
        <taxon>Neoptera</taxon>
        <taxon>Endopterygota</taxon>
        <taxon>Hymenoptera</taxon>
        <taxon>Cephoidea</taxon>
        <taxon>Cephidae</taxon>
        <taxon>Cephus</taxon>
    </lineage>
</organism>
<dbReference type="Proteomes" id="UP000694920">
    <property type="component" value="Unplaced"/>
</dbReference>
<dbReference type="GeneID" id="107263545"/>
<name>A0AAJ7FDG4_CEPCN</name>